<comment type="catalytic activity">
    <reaction evidence="6 7">
        <text>octanoyl-[ACP] + L-lysyl-[protein] = N(6)-octanoyl-L-lysyl-[protein] + holo-[ACP] + H(+)</text>
        <dbReference type="Rhea" id="RHEA:17665"/>
        <dbReference type="Rhea" id="RHEA-COMP:9636"/>
        <dbReference type="Rhea" id="RHEA-COMP:9685"/>
        <dbReference type="Rhea" id="RHEA-COMP:9752"/>
        <dbReference type="Rhea" id="RHEA-COMP:9928"/>
        <dbReference type="ChEBI" id="CHEBI:15378"/>
        <dbReference type="ChEBI" id="CHEBI:29969"/>
        <dbReference type="ChEBI" id="CHEBI:64479"/>
        <dbReference type="ChEBI" id="CHEBI:78463"/>
        <dbReference type="ChEBI" id="CHEBI:78809"/>
        <dbReference type="EC" id="2.3.1.181"/>
    </reaction>
</comment>
<evidence type="ECO:0000313" key="12">
    <source>
        <dbReference type="EMBL" id="GFM91908.1"/>
    </source>
</evidence>
<evidence type="ECO:0000256" key="3">
    <source>
        <dbReference type="ARBA" id="ARBA00022679"/>
    </source>
</evidence>
<keyword evidence="2 6" id="KW-0963">Cytoplasm</keyword>
<keyword evidence="15" id="KW-1185">Reference proteome</keyword>
<dbReference type="NCBIfam" id="NF010922">
    <property type="entry name" value="PRK14342.1"/>
    <property type="match status" value="1"/>
</dbReference>
<dbReference type="InterPro" id="IPR004143">
    <property type="entry name" value="BPL_LPL_catalytic"/>
</dbReference>
<evidence type="ECO:0000256" key="7">
    <source>
        <dbReference type="PIRNR" id="PIRNR016262"/>
    </source>
</evidence>
<dbReference type="PROSITE" id="PS51733">
    <property type="entry name" value="BPL_LPL_CATALYTIC"/>
    <property type="match status" value="1"/>
</dbReference>
<comment type="pathway">
    <text evidence="1 6 7">Protein modification; protein lipoylation via endogenous pathway; protein N(6)-(lipoyl)lysine from octanoyl-[acyl-carrier-protein]: step 1/2.</text>
</comment>
<dbReference type="GO" id="GO:0033819">
    <property type="term" value="F:lipoyl(octanoyl) transferase activity"/>
    <property type="evidence" value="ECO:0007669"/>
    <property type="project" value="UniProtKB-EC"/>
</dbReference>
<keyword evidence="4 6" id="KW-0012">Acyltransferase</keyword>
<reference evidence="13 14" key="1">
    <citation type="submission" date="2018-08" db="EMBL/GenBank/DDBJ databases">
        <title>Recombination of ecologically and evolutionarily significant loci maintains genetic cohesion in the Pseudomonas syringae species complex.</title>
        <authorList>
            <person name="Dillon M."/>
            <person name="Thakur S."/>
            <person name="Almeida R.N.D."/>
            <person name="Weir B.S."/>
            <person name="Guttman D.S."/>
        </authorList>
    </citation>
    <scope>NUCLEOTIDE SEQUENCE [LARGE SCALE GENOMIC DNA]</scope>
    <source>
        <strain evidence="13 14">ICMP 6917</strain>
    </source>
</reference>
<dbReference type="GeneID" id="93661143"/>
<dbReference type="OrthoDB" id="9787061at2"/>
<evidence type="ECO:0000256" key="1">
    <source>
        <dbReference type="ARBA" id="ARBA00004821"/>
    </source>
</evidence>
<dbReference type="NCBIfam" id="TIGR00214">
    <property type="entry name" value="lipB"/>
    <property type="match status" value="1"/>
</dbReference>
<dbReference type="FunFam" id="3.30.930.10:FF:000020">
    <property type="entry name" value="Octanoyltransferase"/>
    <property type="match status" value="1"/>
</dbReference>
<evidence type="ECO:0000256" key="5">
    <source>
        <dbReference type="ARBA" id="ARBA00024732"/>
    </source>
</evidence>
<dbReference type="CDD" id="cd16444">
    <property type="entry name" value="LipB"/>
    <property type="match status" value="1"/>
</dbReference>
<evidence type="ECO:0000256" key="9">
    <source>
        <dbReference type="PIRSR" id="PIRSR016262-2"/>
    </source>
</evidence>
<evidence type="ECO:0000313" key="15">
    <source>
        <dbReference type="Proteomes" id="UP000614982"/>
    </source>
</evidence>
<evidence type="ECO:0000256" key="2">
    <source>
        <dbReference type="ARBA" id="ARBA00022490"/>
    </source>
</evidence>
<organism evidence="13 14">
    <name type="scientific">Pseudomonas cichorii</name>
    <dbReference type="NCBI Taxonomy" id="36746"/>
    <lineage>
        <taxon>Bacteria</taxon>
        <taxon>Pseudomonadati</taxon>
        <taxon>Pseudomonadota</taxon>
        <taxon>Gammaproteobacteria</taxon>
        <taxon>Pseudomonadales</taxon>
        <taxon>Pseudomonadaceae</taxon>
        <taxon>Pseudomonas</taxon>
    </lineage>
</organism>
<protein>
    <recommendedName>
        <fullName evidence="6 7">Octanoyltransferase</fullName>
        <ecNumber evidence="6 7">2.3.1.181</ecNumber>
    </recommendedName>
    <alternativeName>
        <fullName evidence="6">Lipoate-protein ligase B</fullName>
    </alternativeName>
    <alternativeName>
        <fullName evidence="6">Lipoyl/octanoyl transferase</fullName>
    </alternativeName>
    <alternativeName>
        <fullName evidence="6">Octanoyl-[acyl-carrier-protein]-protein N-octanoyltransferase</fullName>
    </alternativeName>
</protein>
<dbReference type="EC" id="2.3.1.181" evidence="6 7"/>
<dbReference type="PANTHER" id="PTHR10993">
    <property type="entry name" value="OCTANOYLTRANSFERASE"/>
    <property type="match status" value="1"/>
</dbReference>
<dbReference type="PANTHER" id="PTHR10993:SF7">
    <property type="entry name" value="LIPOYLTRANSFERASE 2, MITOCHONDRIAL-RELATED"/>
    <property type="match status" value="1"/>
</dbReference>
<dbReference type="Gene3D" id="3.30.930.10">
    <property type="entry name" value="Bira Bifunctional Protein, Domain 2"/>
    <property type="match status" value="1"/>
</dbReference>
<evidence type="ECO:0000256" key="8">
    <source>
        <dbReference type="PIRSR" id="PIRSR016262-1"/>
    </source>
</evidence>
<feature type="binding site" evidence="6 9">
    <location>
        <begin position="137"/>
        <end position="139"/>
    </location>
    <ligand>
        <name>substrate</name>
    </ligand>
</feature>
<dbReference type="PROSITE" id="PS01313">
    <property type="entry name" value="LIPB"/>
    <property type="match status" value="1"/>
</dbReference>
<evidence type="ECO:0000256" key="6">
    <source>
        <dbReference type="HAMAP-Rule" id="MF_00013"/>
    </source>
</evidence>
<dbReference type="UniPathway" id="UPA00538">
    <property type="reaction ID" value="UER00592"/>
</dbReference>
<evidence type="ECO:0000313" key="13">
    <source>
        <dbReference type="EMBL" id="RMR59522.1"/>
    </source>
</evidence>
<gene>
    <name evidence="6 12" type="primary">lipB</name>
    <name evidence="13" type="ORF">ALP84_02768</name>
    <name evidence="12" type="ORF">PSCICP_18800</name>
</gene>
<evidence type="ECO:0000259" key="11">
    <source>
        <dbReference type="PROSITE" id="PS51733"/>
    </source>
</evidence>
<dbReference type="Proteomes" id="UP000614982">
    <property type="component" value="Unassembled WGS sequence"/>
</dbReference>
<feature type="site" description="Lowers pKa of active site Cys" evidence="6 10">
    <location>
        <position position="134"/>
    </location>
</feature>
<dbReference type="EMBL" id="RBRY01000054">
    <property type="protein sequence ID" value="RMR59522.1"/>
    <property type="molecule type" value="Genomic_DNA"/>
</dbReference>
<proteinExistence type="inferred from homology"/>
<dbReference type="Proteomes" id="UP000278332">
    <property type="component" value="Unassembled WGS sequence"/>
</dbReference>
<dbReference type="RefSeq" id="WP_025261965.1">
    <property type="nucleotide sequence ID" value="NZ_BLVX01000010.1"/>
</dbReference>
<comment type="similarity">
    <text evidence="6 7">Belongs to the LipB family.</text>
</comment>
<comment type="subcellular location">
    <subcellularLocation>
        <location evidence="6">Cytoplasm</location>
    </subcellularLocation>
</comment>
<dbReference type="HAMAP" id="MF_00013">
    <property type="entry name" value="LipB"/>
    <property type="match status" value="1"/>
</dbReference>
<dbReference type="EMBL" id="BLWA01000004">
    <property type="protein sequence ID" value="GFM91908.1"/>
    <property type="molecule type" value="Genomic_DNA"/>
</dbReference>
<comment type="function">
    <text evidence="5 6 7">Catalyzes the transfer of endogenously produced octanoic acid from octanoyl-acyl-carrier-protein onto the lipoyl domains of lipoate-dependent enzymes. Lipoyl-ACP can also act as a substrate although octanoyl-ACP is likely to be the physiological substrate.</text>
</comment>
<feature type="binding site" evidence="6 9">
    <location>
        <begin position="150"/>
        <end position="152"/>
    </location>
    <ligand>
        <name>substrate</name>
    </ligand>
</feature>
<dbReference type="InterPro" id="IPR000544">
    <property type="entry name" value="Octanoyltransferase"/>
</dbReference>
<evidence type="ECO:0000256" key="10">
    <source>
        <dbReference type="PIRSR" id="PIRSR016262-3"/>
    </source>
</evidence>
<comment type="miscellaneous">
    <text evidence="6">In the reaction, the free carboxyl group of octanoic acid is attached via an amide linkage to the epsilon-amino group of a specific lysine residue of lipoyl domains of lipoate-dependent enzymes.</text>
</comment>
<sequence length="218" mass="23960">MGDILGFRDLGLIDYESAWHAMQRFTDGRDRDTADEIWLVQHPPVFTQGQSGKAEHLLLPGNIPVVQVDRGGQVTYHGPGQLVAYLLLDVRRLGFGVRDLVTRIENTLIALLDSYGVTAAAKADAPGVYVDGAKIASLGLRIRNGCSFHGLALNVDMDLEPFRRINPCGYAGLAMTQLRDHAGKTEFSEVSARLRVQLVKHLDYAEQATLTGGIERYD</sequence>
<evidence type="ECO:0000313" key="14">
    <source>
        <dbReference type="Proteomes" id="UP000278332"/>
    </source>
</evidence>
<feature type="active site" description="Acyl-thioester intermediate" evidence="6 8">
    <location>
        <position position="168"/>
    </location>
</feature>
<dbReference type="AlphaFoldDB" id="A0A3M4W8H1"/>
<keyword evidence="3 6" id="KW-0808">Transferase</keyword>
<dbReference type="InterPro" id="IPR020605">
    <property type="entry name" value="Octanoyltransferase_CS"/>
</dbReference>
<dbReference type="Pfam" id="PF21948">
    <property type="entry name" value="LplA-B_cat"/>
    <property type="match status" value="1"/>
</dbReference>
<accession>A0A3M4W8H1</accession>
<feature type="binding site" evidence="6 9">
    <location>
        <begin position="70"/>
        <end position="77"/>
    </location>
    <ligand>
        <name>substrate</name>
    </ligand>
</feature>
<feature type="domain" description="BPL/LPL catalytic" evidence="11">
    <location>
        <begin position="31"/>
        <end position="206"/>
    </location>
</feature>
<dbReference type="InterPro" id="IPR045864">
    <property type="entry name" value="aa-tRNA-synth_II/BPL/LPL"/>
</dbReference>
<dbReference type="GO" id="GO:0009249">
    <property type="term" value="P:protein lipoylation"/>
    <property type="evidence" value="ECO:0007669"/>
    <property type="project" value="InterPro"/>
</dbReference>
<reference evidence="12 15" key="2">
    <citation type="submission" date="2020-05" db="EMBL/GenBank/DDBJ databases">
        <title>Genetic diversity of Pseudomonas cichorii.</title>
        <authorList>
            <person name="Tani S."/>
            <person name="Yagi H."/>
            <person name="Hashimoto S."/>
            <person name="Iiyama K."/>
            <person name="Furuya N."/>
        </authorList>
    </citation>
    <scope>NUCLEOTIDE SEQUENCE [LARGE SCALE GENOMIC DNA]</scope>
    <source>
        <strain evidence="12 15">LMG 2162</strain>
    </source>
</reference>
<name>A0A3M4W8H1_PSECI</name>
<dbReference type="PIRSF" id="PIRSF016262">
    <property type="entry name" value="LPLase"/>
    <property type="match status" value="1"/>
</dbReference>
<comment type="caution">
    <text evidence="13">The sequence shown here is derived from an EMBL/GenBank/DDBJ whole genome shotgun (WGS) entry which is preliminary data.</text>
</comment>
<dbReference type="SUPFAM" id="SSF55681">
    <property type="entry name" value="Class II aaRS and biotin synthetases"/>
    <property type="match status" value="1"/>
</dbReference>
<evidence type="ECO:0000256" key="4">
    <source>
        <dbReference type="ARBA" id="ARBA00023315"/>
    </source>
</evidence>
<dbReference type="GO" id="GO:0005737">
    <property type="term" value="C:cytoplasm"/>
    <property type="evidence" value="ECO:0007669"/>
    <property type="project" value="UniProtKB-SubCell"/>
</dbReference>